<name>A0ABT6VMI3_9GAMM</name>
<evidence type="ECO:0000313" key="3">
    <source>
        <dbReference type="Proteomes" id="UP001244242"/>
    </source>
</evidence>
<gene>
    <name evidence="2" type="ORF">QLQ84_09285</name>
</gene>
<comment type="caution">
    <text evidence="2">The sequence shown here is derived from an EMBL/GenBank/DDBJ whole genome shotgun (WGS) entry which is preliminary data.</text>
</comment>
<evidence type="ECO:0000256" key="1">
    <source>
        <dbReference type="SAM" id="MobiDB-lite"/>
    </source>
</evidence>
<sequence length="82" mass="9106">MVDSSFSKGRVSTELGQLHRDAANPARWRGHLDKLLAKPSRDKKVSHHPAMPYDEVAVFMAELQGYTSIVLSPTAWAKCGQK</sequence>
<dbReference type="EMBL" id="JASCQO010000035">
    <property type="protein sequence ID" value="MDI5933981.1"/>
    <property type="molecule type" value="Genomic_DNA"/>
</dbReference>
<proteinExistence type="predicted"/>
<dbReference type="RefSeq" id="WP_282721468.1">
    <property type="nucleotide sequence ID" value="NZ_JASCQO010000035.1"/>
</dbReference>
<accession>A0ABT6VMI3</accession>
<protein>
    <submittedName>
        <fullName evidence="2">Uncharacterized protein</fullName>
    </submittedName>
</protein>
<organism evidence="2 3">
    <name type="scientific">Halomonas kalidii</name>
    <dbReference type="NCBI Taxonomy" id="3043293"/>
    <lineage>
        <taxon>Bacteria</taxon>
        <taxon>Pseudomonadati</taxon>
        <taxon>Pseudomonadota</taxon>
        <taxon>Gammaproteobacteria</taxon>
        <taxon>Oceanospirillales</taxon>
        <taxon>Halomonadaceae</taxon>
        <taxon>Halomonas</taxon>
    </lineage>
</organism>
<reference evidence="2 3" key="1">
    <citation type="submission" date="2023-04" db="EMBL/GenBank/DDBJ databases">
        <title>Halomonas strains isolated from rhizosphere soil.</title>
        <authorList>
            <person name="Xu L."/>
            <person name="Sun J.-Q."/>
        </authorList>
    </citation>
    <scope>NUCLEOTIDE SEQUENCE [LARGE SCALE GENOMIC DNA]</scope>
    <source>
        <strain evidence="2 3">LN1S58</strain>
    </source>
</reference>
<evidence type="ECO:0000313" key="2">
    <source>
        <dbReference type="EMBL" id="MDI5933981.1"/>
    </source>
</evidence>
<keyword evidence="3" id="KW-1185">Reference proteome</keyword>
<dbReference type="Proteomes" id="UP001244242">
    <property type="component" value="Unassembled WGS sequence"/>
</dbReference>
<feature type="region of interest" description="Disordered" evidence="1">
    <location>
        <begin position="1"/>
        <end position="23"/>
    </location>
</feature>